<organism evidence="8 9">
    <name type="scientific">Paenibacillus typhae</name>
    <dbReference type="NCBI Taxonomy" id="1174501"/>
    <lineage>
        <taxon>Bacteria</taxon>
        <taxon>Bacillati</taxon>
        <taxon>Bacillota</taxon>
        <taxon>Bacilli</taxon>
        <taxon>Bacillales</taxon>
        <taxon>Paenibacillaceae</taxon>
        <taxon>Paenibacillus</taxon>
    </lineage>
</organism>
<evidence type="ECO:0000256" key="6">
    <source>
        <dbReference type="SAM" id="Phobius"/>
    </source>
</evidence>
<dbReference type="PANTHER" id="PTHR42718">
    <property type="entry name" value="MAJOR FACILITATOR SUPERFAMILY MULTIDRUG TRANSPORTER MFSC"/>
    <property type="match status" value="1"/>
</dbReference>
<feature type="transmembrane region" description="Helical" evidence="6">
    <location>
        <begin position="146"/>
        <end position="166"/>
    </location>
</feature>
<feature type="transmembrane region" description="Helical" evidence="6">
    <location>
        <begin position="186"/>
        <end position="208"/>
    </location>
</feature>
<keyword evidence="9" id="KW-1185">Reference proteome</keyword>
<accession>A0A1G8YNE6</accession>
<dbReference type="PANTHER" id="PTHR42718:SF9">
    <property type="entry name" value="MAJOR FACILITATOR SUPERFAMILY MULTIDRUG TRANSPORTER MFSC"/>
    <property type="match status" value="1"/>
</dbReference>
<feature type="transmembrane region" description="Helical" evidence="6">
    <location>
        <begin position="80"/>
        <end position="98"/>
    </location>
</feature>
<evidence type="ECO:0000313" key="8">
    <source>
        <dbReference type="EMBL" id="SDK04298.1"/>
    </source>
</evidence>
<feature type="transmembrane region" description="Helical" evidence="6">
    <location>
        <begin position="104"/>
        <end position="125"/>
    </location>
</feature>
<dbReference type="InterPro" id="IPR036259">
    <property type="entry name" value="MFS_trans_sf"/>
</dbReference>
<proteinExistence type="predicted"/>
<comment type="subcellular location">
    <subcellularLocation>
        <location evidence="1">Cell membrane</location>
        <topology evidence="1">Multi-pass membrane protein</topology>
    </subcellularLocation>
</comment>
<dbReference type="Pfam" id="PF07690">
    <property type="entry name" value="MFS_1"/>
    <property type="match status" value="1"/>
</dbReference>
<keyword evidence="5 6" id="KW-0472">Membrane</keyword>
<feature type="transmembrane region" description="Helical" evidence="6">
    <location>
        <begin position="14"/>
        <end position="38"/>
    </location>
</feature>
<feature type="transmembrane region" description="Helical" evidence="6">
    <location>
        <begin position="50"/>
        <end position="68"/>
    </location>
</feature>
<dbReference type="PROSITE" id="PS50850">
    <property type="entry name" value="MFS"/>
    <property type="match status" value="1"/>
</dbReference>
<sequence>MALLELRVFRSRQFTLGILVQWVLQLALFGMIFAVPYFMQRLMGMSAFEAGFWSLPQAIASGIMMPFSGRLFDRAGARPLVVGGLILITAGAYMFSMIDPSDSSWTFLLPRILLGLGSGMSFIALNTHLIQTAPKELVGRVTSLTSAAQQVVSSFAIAGLTTFLVSRTDYYASHGEAPVPNAMTHAFHNTYQLLAVIAVAGILLAVTLKRPAAKNEGLTPDEANKTHVIIME</sequence>
<dbReference type="AlphaFoldDB" id="A0A1G8YNE6"/>
<dbReference type="EMBL" id="FNDX01000030">
    <property type="protein sequence ID" value="SDK04298.1"/>
    <property type="molecule type" value="Genomic_DNA"/>
</dbReference>
<reference evidence="9" key="1">
    <citation type="submission" date="2016-10" db="EMBL/GenBank/DDBJ databases">
        <authorList>
            <person name="Varghese N."/>
            <person name="Submissions S."/>
        </authorList>
    </citation>
    <scope>NUCLEOTIDE SEQUENCE [LARGE SCALE GENOMIC DNA]</scope>
    <source>
        <strain evidence="9">CGMCC 1.11012</strain>
    </source>
</reference>
<gene>
    <name evidence="8" type="ORF">SAMN05216192_1305</name>
</gene>
<evidence type="ECO:0000259" key="7">
    <source>
        <dbReference type="PROSITE" id="PS50850"/>
    </source>
</evidence>
<dbReference type="GO" id="GO:0022857">
    <property type="term" value="F:transmembrane transporter activity"/>
    <property type="evidence" value="ECO:0007669"/>
    <property type="project" value="InterPro"/>
</dbReference>
<evidence type="ECO:0000256" key="4">
    <source>
        <dbReference type="ARBA" id="ARBA00022989"/>
    </source>
</evidence>
<evidence type="ECO:0000256" key="2">
    <source>
        <dbReference type="ARBA" id="ARBA00022448"/>
    </source>
</evidence>
<dbReference type="SUPFAM" id="SSF103473">
    <property type="entry name" value="MFS general substrate transporter"/>
    <property type="match status" value="1"/>
</dbReference>
<dbReference type="InterPro" id="IPR020846">
    <property type="entry name" value="MFS_dom"/>
</dbReference>
<evidence type="ECO:0000256" key="5">
    <source>
        <dbReference type="ARBA" id="ARBA00023136"/>
    </source>
</evidence>
<evidence type="ECO:0000256" key="1">
    <source>
        <dbReference type="ARBA" id="ARBA00004651"/>
    </source>
</evidence>
<dbReference type="InterPro" id="IPR011701">
    <property type="entry name" value="MFS"/>
</dbReference>
<keyword evidence="4 6" id="KW-1133">Transmembrane helix</keyword>
<dbReference type="STRING" id="1174501.SAMN05216192_1305"/>
<keyword evidence="3 6" id="KW-0812">Transmembrane</keyword>
<evidence type="ECO:0000313" key="9">
    <source>
        <dbReference type="Proteomes" id="UP000199050"/>
    </source>
</evidence>
<dbReference type="Proteomes" id="UP000199050">
    <property type="component" value="Unassembled WGS sequence"/>
</dbReference>
<dbReference type="Gene3D" id="1.20.1250.20">
    <property type="entry name" value="MFS general substrate transporter like domains"/>
    <property type="match status" value="1"/>
</dbReference>
<protein>
    <submittedName>
        <fullName evidence="8">Major Facilitator Superfamily protein</fullName>
    </submittedName>
</protein>
<name>A0A1G8YNE6_9BACL</name>
<dbReference type="GO" id="GO:0005886">
    <property type="term" value="C:plasma membrane"/>
    <property type="evidence" value="ECO:0007669"/>
    <property type="project" value="UniProtKB-SubCell"/>
</dbReference>
<feature type="domain" description="Major facilitator superfamily (MFS) profile" evidence="7">
    <location>
        <begin position="1"/>
        <end position="213"/>
    </location>
</feature>
<evidence type="ECO:0000256" key="3">
    <source>
        <dbReference type="ARBA" id="ARBA00022692"/>
    </source>
</evidence>
<keyword evidence="2" id="KW-0813">Transport</keyword>